<dbReference type="InterPro" id="IPR019268">
    <property type="entry name" value="DUF2278"/>
</dbReference>
<comment type="caution">
    <text evidence="1">The sequence shown here is derived from an EMBL/GenBank/DDBJ whole genome shotgun (WGS) entry which is preliminary data.</text>
</comment>
<dbReference type="Proteomes" id="UP000808914">
    <property type="component" value="Unassembled WGS sequence"/>
</dbReference>
<evidence type="ECO:0000313" key="2">
    <source>
        <dbReference type="Proteomes" id="UP000808914"/>
    </source>
</evidence>
<accession>A0ABS2PVT3</accession>
<organism evidence="1 2">
    <name type="scientific">Scopulibacillus daqui</name>
    <dbReference type="NCBI Taxonomy" id="1469162"/>
    <lineage>
        <taxon>Bacteria</taxon>
        <taxon>Bacillati</taxon>
        <taxon>Bacillota</taxon>
        <taxon>Bacilli</taxon>
        <taxon>Bacillales</taxon>
        <taxon>Sporolactobacillaceae</taxon>
        <taxon>Scopulibacillus</taxon>
    </lineage>
</organism>
<reference evidence="1 2" key="1">
    <citation type="submission" date="2021-01" db="EMBL/GenBank/DDBJ databases">
        <title>Genomic Encyclopedia of Type Strains, Phase IV (KMG-IV): sequencing the most valuable type-strain genomes for metagenomic binning, comparative biology and taxonomic classification.</title>
        <authorList>
            <person name="Goeker M."/>
        </authorList>
    </citation>
    <scope>NUCLEOTIDE SEQUENCE [LARGE SCALE GENOMIC DNA]</scope>
    <source>
        <strain evidence="1 2">DSM 28236</strain>
    </source>
</reference>
<gene>
    <name evidence="1" type="ORF">JOD45_000364</name>
</gene>
<dbReference type="Pfam" id="PF10042">
    <property type="entry name" value="DUF2278"/>
    <property type="match status" value="1"/>
</dbReference>
<proteinExistence type="predicted"/>
<dbReference type="EMBL" id="JAFBER010000001">
    <property type="protein sequence ID" value="MBM7644173.1"/>
    <property type="molecule type" value="Genomic_DNA"/>
</dbReference>
<protein>
    <submittedName>
        <fullName evidence="1">Uncharacterized protein YukJ</fullName>
    </submittedName>
</protein>
<keyword evidence="2" id="KW-1185">Reference proteome</keyword>
<sequence>MPLKKYGVLKGKAIDSKQGSDSSPHYQVLIEDDQGTKYRIAINIKSQSSPSEVLYFVSEDFNSGDITKLPHLETGFTEINHNHPDIALDYIRGKLFDPKKMIPLPANIPGPNNDLNDKINHYFQEAINKKAVVYAFGDRWGPEMGQPDQYFNFMPGNGIHDIHMNQGNVGKWQQDNGTWQDGGVLIYFEETGKWVGMFLAFQSQSWCTDDQGNATRPVEECNYKNFDQKRRQTNEKSKK</sequence>
<name>A0ABS2PVT3_9BACL</name>
<dbReference type="RefSeq" id="WP_205002123.1">
    <property type="nucleotide sequence ID" value="NZ_JAFBER010000001.1"/>
</dbReference>
<evidence type="ECO:0000313" key="1">
    <source>
        <dbReference type="EMBL" id="MBM7644173.1"/>
    </source>
</evidence>